<keyword evidence="3" id="KW-0963">Cytoplasm</keyword>
<organism evidence="7 8">
    <name type="scientific">Blastocystis sp. subtype 1 (strain ATCC 50177 / NandII)</name>
    <dbReference type="NCBI Taxonomy" id="478820"/>
    <lineage>
        <taxon>Eukaryota</taxon>
        <taxon>Sar</taxon>
        <taxon>Stramenopiles</taxon>
        <taxon>Bigyra</taxon>
        <taxon>Opalozoa</taxon>
        <taxon>Opalinata</taxon>
        <taxon>Blastocystidae</taxon>
        <taxon>Blastocystis</taxon>
    </lineage>
</organism>
<proteinExistence type="predicted"/>
<comment type="caution">
    <text evidence="7">The sequence shown here is derived from an EMBL/GenBank/DDBJ whole genome shotgun (WGS) entry which is preliminary data.</text>
</comment>
<dbReference type="SUPFAM" id="SSF50044">
    <property type="entry name" value="SH3-domain"/>
    <property type="match status" value="1"/>
</dbReference>
<dbReference type="Gene3D" id="2.30.30.40">
    <property type="entry name" value="SH3 Domains"/>
    <property type="match status" value="1"/>
</dbReference>
<keyword evidence="8" id="KW-1185">Reference proteome</keyword>
<protein>
    <submittedName>
        <fullName evidence="7">Variant SH3 domain containing protein</fullName>
    </submittedName>
</protein>
<evidence type="ECO:0000256" key="5">
    <source>
        <dbReference type="SAM" id="MobiDB-lite"/>
    </source>
</evidence>
<evidence type="ECO:0000313" key="7">
    <source>
        <dbReference type="EMBL" id="OAO12587.1"/>
    </source>
</evidence>
<dbReference type="PANTHER" id="PTHR47174">
    <property type="entry name" value="BRIDGING INTEGRATOR 3"/>
    <property type="match status" value="1"/>
</dbReference>
<gene>
    <name evidence="7" type="ORF">AV274_5749</name>
</gene>
<dbReference type="GO" id="GO:0051666">
    <property type="term" value="P:actin cortical patch localization"/>
    <property type="evidence" value="ECO:0007669"/>
    <property type="project" value="InterPro"/>
</dbReference>
<evidence type="ECO:0000256" key="1">
    <source>
        <dbReference type="ARBA" id="ARBA00004496"/>
    </source>
</evidence>
<dbReference type="OrthoDB" id="196078at2759"/>
<dbReference type="GO" id="GO:0015629">
    <property type="term" value="C:actin cytoskeleton"/>
    <property type="evidence" value="ECO:0007669"/>
    <property type="project" value="TreeGrafter"/>
</dbReference>
<keyword evidence="2 4" id="KW-0728">SH3 domain</keyword>
<dbReference type="GO" id="GO:0006897">
    <property type="term" value="P:endocytosis"/>
    <property type="evidence" value="ECO:0007669"/>
    <property type="project" value="InterPro"/>
</dbReference>
<evidence type="ECO:0000256" key="2">
    <source>
        <dbReference type="ARBA" id="ARBA00022443"/>
    </source>
</evidence>
<dbReference type="GO" id="GO:0005737">
    <property type="term" value="C:cytoplasm"/>
    <property type="evidence" value="ECO:0007669"/>
    <property type="project" value="UniProtKB-SubCell"/>
</dbReference>
<dbReference type="AlphaFoldDB" id="A0A196S919"/>
<dbReference type="InterPro" id="IPR046982">
    <property type="entry name" value="BIN3/RVS161-like"/>
</dbReference>
<evidence type="ECO:0000313" key="8">
    <source>
        <dbReference type="Proteomes" id="UP000078348"/>
    </source>
</evidence>
<dbReference type="Pfam" id="PF00018">
    <property type="entry name" value="SH3_1"/>
    <property type="match status" value="1"/>
</dbReference>
<evidence type="ECO:0000256" key="3">
    <source>
        <dbReference type="ARBA" id="ARBA00022490"/>
    </source>
</evidence>
<dbReference type="PROSITE" id="PS50002">
    <property type="entry name" value="SH3"/>
    <property type="match status" value="1"/>
</dbReference>
<feature type="domain" description="SH3" evidence="6">
    <location>
        <begin position="333"/>
        <end position="390"/>
    </location>
</feature>
<evidence type="ECO:0000256" key="4">
    <source>
        <dbReference type="PROSITE-ProRule" id="PRU00192"/>
    </source>
</evidence>
<dbReference type="PRINTS" id="PR00452">
    <property type="entry name" value="SH3DOMAIN"/>
</dbReference>
<accession>A0A196S919</accession>
<comment type="subcellular location">
    <subcellularLocation>
        <location evidence="1">Cytoplasm</location>
    </subcellularLocation>
</comment>
<dbReference type="CDD" id="cd00174">
    <property type="entry name" value="SH3"/>
    <property type="match status" value="1"/>
</dbReference>
<dbReference type="PANTHER" id="PTHR47174:SF3">
    <property type="entry name" value="BRIDGING INTEGRATOR 3"/>
    <property type="match status" value="1"/>
</dbReference>
<evidence type="ECO:0000259" key="6">
    <source>
        <dbReference type="PROSITE" id="PS50002"/>
    </source>
</evidence>
<dbReference type="STRING" id="478820.A0A196S919"/>
<dbReference type="SUPFAM" id="SSF103657">
    <property type="entry name" value="BAR/IMD domain-like"/>
    <property type="match status" value="1"/>
</dbReference>
<reference evidence="7 8" key="1">
    <citation type="submission" date="2016-05" db="EMBL/GenBank/DDBJ databases">
        <title>Nuclear genome of Blastocystis sp. subtype 1 NandII.</title>
        <authorList>
            <person name="Gentekaki E."/>
            <person name="Curtis B."/>
            <person name="Stairs C."/>
            <person name="Eme L."/>
            <person name="Herman E."/>
            <person name="Klimes V."/>
            <person name="Arias M.C."/>
            <person name="Elias M."/>
            <person name="Hilliou F."/>
            <person name="Klute M."/>
            <person name="Malik S.-B."/>
            <person name="Pightling A."/>
            <person name="Rachubinski R."/>
            <person name="Salas D."/>
            <person name="Schlacht A."/>
            <person name="Suga H."/>
            <person name="Archibald J."/>
            <person name="Ball S.G."/>
            <person name="Clark G."/>
            <person name="Dacks J."/>
            <person name="Van Der Giezen M."/>
            <person name="Tsaousis A."/>
            <person name="Roger A."/>
        </authorList>
    </citation>
    <scope>NUCLEOTIDE SEQUENCE [LARGE SCALE GENOMIC DNA]</scope>
    <source>
        <strain evidence="8">ATCC 50177 / NandII</strain>
    </source>
</reference>
<dbReference type="InterPro" id="IPR036028">
    <property type="entry name" value="SH3-like_dom_sf"/>
</dbReference>
<dbReference type="SMART" id="SM00326">
    <property type="entry name" value="SH3"/>
    <property type="match status" value="1"/>
</dbReference>
<sequence length="390" mass="44060">MNKLKQKFESAMKSTAMSAQQIYKHKSFNLSKTQEDPEWDEPCREFMKIHQEVLDLIEQVKKFQSIVNDLCGNMVKIGGIFSENVNESDPESTKRIASAYDQIMKSCSEESLETATTRINDEILALLNQKLEEMKPLLEAIETRKKAKMDYDHYYFKLEQLRGKSNSDPNKNQNKFQECQTTLTAITDRLIDKFIEYETARPTFLAYEFQTLRSVQKDFFAALAQSMAKFKSTRPQEGMPTEPLVAPFSMSADFVSSMGASTAAPRKGPRARREEESDEEASSGSFRRPTPGAAAENAFSRGSGARKNPFANRASNAPAPVDIDEPAPAPRKPKGVYAVVLYDFPGEDEDELPLREGQKVRVTRQHESGWWTGELNGEIGMFPANYVKLL</sequence>
<dbReference type="EMBL" id="LXWW01000534">
    <property type="protein sequence ID" value="OAO12587.1"/>
    <property type="molecule type" value="Genomic_DNA"/>
</dbReference>
<dbReference type="FunFam" id="2.30.30.40:FF:000072">
    <property type="entry name" value="Unconventional Myosin IB"/>
    <property type="match status" value="1"/>
</dbReference>
<dbReference type="Gene3D" id="1.20.1270.60">
    <property type="entry name" value="Arfaptin homology (AH) domain/BAR domain"/>
    <property type="match status" value="1"/>
</dbReference>
<dbReference type="InterPro" id="IPR027267">
    <property type="entry name" value="AH/BAR_dom_sf"/>
</dbReference>
<dbReference type="Proteomes" id="UP000078348">
    <property type="component" value="Unassembled WGS sequence"/>
</dbReference>
<name>A0A196S919_BLAHN</name>
<dbReference type="InterPro" id="IPR001452">
    <property type="entry name" value="SH3_domain"/>
</dbReference>
<feature type="region of interest" description="Disordered" evidence="5">
    <location>
        <begin position="257"/>
        <end position="332"/>
    </location>
</feature>